<accession>A0A0V1BWI5</accession>
<dbReference type="OrthoDB" id="10297032at2759"/>
<reference evidence="1 2" key="1">
    <citation type="submission" date="2015-01" db="EMBL/GenBank/DDBJ databases">
        <title>Evolution of Trichinella species and genotypes.</title>
        <authorList>
            <person name="Korhonen P.K."/>
            <person name="Edoardo P."/>
            <person name="Giuseppe L.R."/>
            <person name="Gasser R.B."/>
        </authorList>
    </citation>
    <scope>NUCLEOTIDE SEQUENCE [LARGE SCALE GENOMIC DNA]</scope>
    <source>
        <strain evidence="1">ISS3</strain>
    </source>
</reference>
<comment type="caution">
    <text evidence="1">The sequence shown here is derived from an EMBL/GenBank/DDBJ whole genome shotgun (WGS) entry which is preliminary data.</text>
</comment>
<keyword evidence="2" id="KW-1185">Reference proteome</keyword>
<name>A0A0V1BWI5_TRISP</name>
<organism evidence="1 2">
    <name type="scientific">Trichinella spiralis</name>
    <name type="common">Trichina worm</name>
    <dbReference type="NCBI Taxonomy" id="6334"/>
    <lineage>
        <taxon>Eukaryota</taxon>
        <taxon>Metazoa</taxon>
        <taxon>Ecdysozoa</taxon>
        <taxon>Nematoda</taxon>
        <taxon>Enoplea</taxon>
        <taxon>Dorylaimia</taxon>
        <taxon>Trichinellida</taxon>
        <taxon>Trichinellidae</taxon>
        <taxon>Trichinella</taxon>
    </lineage>
</organism>
<gene>
    <name evidence="1" type="ORF">T01_14737</name>
</gene>
<dbReference type="Proteomes" id="UP000054776">
    <property type="component" value="Unassembled WGS sequence"/>
</dbReference>
<dbReference type="AlphaFoldDB" id="A0A0V1BWI5"/>
<sequence length="105" mass="12164">MTILLHGCRTTSIRTPYYLWRDKVGGTSASSFQFIERPHRAAAKPLQVSGSRLSVMLHAVQEMQSSYQKNTLYPLCFGKVSHNFDYYISAEETNRVFYFWHHSIA</sequence>
<proteinExistence type="predicted"/>
<evidence type="ECO:0000313" key="2">
    <source>
        <dbReference type="Proteomes" id="UP000054776"/>
    </source>
</evidence>
<dbReference type="EMBL" id="JYDH01000007">
    <property type="protein sequence ID" value="KRY41499.1"/>
    <property type="molecule type" value="Genomic_DNA"/>
</dbReference>
<protein>
    <submittedName>
        <fullName evidence="1">Uncharacterized protein</fullName>
    </submittedName>
</protein>
<evidence type="ECO:0000313" key="1">
    <source>
        <dbReference type="EMBL" id="KRY41499.1"/>
    </source>
</evidence>